<keyword evidence="3" id="KW-1185">Reference proteome</keyword>
<comment type="caution">
    <text evidence="2">The sequence shown here is derived from an EMBL/GenBank/DDBJ whole genome shotgun (WGS) entry which is preliminary data.</text>
</comment>
<dbReference type="AlphaFoldDB" id="A0A8J6E8F6"/>
<dbReference type="EMBL" id="WNTK01017258">
    <property type="protein sequence ID" value="KAG9461723.1"/>
    <property type="molecule type" value="Genomic_DNA"/>
</dbReference>
<dbReference type="Proteomes" id="UP000770717">
    <property type="component" value="Unassembled WGS sequence"/>
</dbReference>
<proteinExistence type="predicted"/>
<organism evidence="2 3">
    <name type="scientific">Eleutherodactylus coqui</name>
    <name type="common">Puerto Rican coqui</name>
    <dbReference type="NCBI Taxonomy" id="57060"/>
    <lineage>
        <taxon>Eukaryota</taxon>
        <taxon>Metazoa</taxon>
        <taxon>Chordata</taxon>
        <taxon>Craniata</taxon>
        <taxon>Vertebrata</taxon>
        <taxon>Euteleostomi</taxon>
        <taxon>Amphibia</taxon>
        <taxon>Batrachia</taxon>
        <taxon>Anura</taxon>
        <taxon>Neobatrachia</taxon>
        <taxon>Hyloidea</taxon>
        <taxon>Eleutherodactylidae</taxon>
        <taxon>Eleutherodactylinae</taxon>
        <taxon>Eleutherodactylus</taxon>
        <taxon>Eleutherodactylus</taxon>
    </lineage>
</organism>
<evidence type="ECO:0000313" key="3">
    <source>
        <dbReference type="Proteomes" id="UP000770717"/>
    </source>
</evidence>
<sequence>MGDGHIITFQQGNFFLLCFIRAELCSGSVTTPPSGPHSHGQDLMRFDSSLNLQSHSMQVNGEFYSLLTCSTENSAQHFDLATRK</sequence>
<feature type="chain" id="PRO_5035297589" evidence="1">
    <location>
        <begin position="28"/>
        <end position="84"/>
    </location>
</feature>
<keyword evidence="1" id="KW-0732">Signal</keyword>
<name>A0A8J6E8F6_ELECQ</name>
<protein>
    <submittedName>
        <fullName evidence="2">Uncharacterized protein</fullName>
    </submittedName>
</protein>
<evidence type="ECO:0000313" key="2">
    <source>
        <dbReference type="EMBL" id="KAG9461723.1"/>
    </source>
</evidence>
<reference evidence="2" key="1">
    <citation type="thesis" date="2020" institute="ProQuest LLC" country="789 East Eisenhower Parkway, Ann Arbor, MI, USA">
        <title>Comparative Genomics and Chromosome Evolution.</title>
        <authorList>
            <person name="Mudd A.B."/>
        </authorList>
    </citation>
    <scope>NUCLEOTIDE SEQUENCE</scope>
    <source>
        <strain evidence="2">HN-11 Male</strain>
        <tissue evidence="2">Kidney and liver</tissue>
    </source>
</reference>
<accession>A0A8J6E8F6</accession>
<feature type="signal peptide" evidence="1">
    <location>
        <begin position="1"/>
        <end position="27"/>
    </location>
</feature>
<gene>
    <name evidence="2" type="ORF">GDO78_015917</name>
</gene>
<evidence type="ECO:0000256" key="1">
    <source>
        <dbReference type="SAM" id="SignalP"/>
    </source>
</evidence>